<comment type="subcellular location">
    <subcellularLocation>
        <location evidence="1">Nucleus</location>
    </subcellularLocation>
</comment>
<dbReference type="GO" id="GO:0008270">
    <property type="term" value="F:zinc ion binding"/>
    <property type="evidence" value="ECO:0007669"/>
    <property type="project" value="UniProtKB-KW"/>
</dbReference>
<reference evidence="9" key="3">
    <citation type="submission" date="2020-06" db="EMBL/GenBank/DDBJ databases">
        <title>Helianthus annuus Genome sequencing and assembly Release 2.</title>
        <authorList>
            <person name="Gouzy J."/>
            <person name="Langlade N."/>
            <person name="Munos S."/>
        </authorList>
    </citation>
    <scope>NUCLEOTIDE SEQUENCE</scope>
    <source>
        <tissue evidence="9">Leaves</tissue>
    </source>
</reference>
<keyword evidence="11" id="KW-1185">Reference proteome</keyword>
<feature type="region of interest" description="Disordered" evidence="7">
    <location>
        <begin position="1"/>
        <end position="35"/>
    </location>
</feature>
<dbReference type="FunCoup" id="A0A251T4F0">
    <property type="interactions" value="562"/>
</dbReference>
<keyword evidence="2" id="KW-0479">Metal-binding</keyword>
<reference evidence="10" key="2">
    <citation type="submission" date="2017-02" db="EMBL/GenBank/DDBJ databases">
        <title>Sunflower complete genome.</title>
        <authorList>
            <person name="Langlade N."/>
            <person name="Munos S."/>
        </authorList>
    </citation>
    <scope>NUCLEOTIDE SEQUENCE [LARGE SCALE GENOMIC DNA]</scope>
    <source>
        <tissue evidence="10">Leaves</tissue>
    </source>
</reference>
<dbReference type="GO" id="GO:0005634">
    <property type="term" value="C:nucleus"/>
    <property type="evidence" value="ECO:0007669"/>
    <property type="project" value="UniProtKB-SubCell"/>
</dbReference>
<dbReference type="Gramene" id="mRNA:HanXRQr2_Chr12g0556571">
    <property type="protein sequence ID" value="CDS:HanXRQr2_Chr12g0556571.1"/>
    <property type="gene ID" value="HanXRQr2_Chr12g0556571"/>
</dbReference>
<evidence type="ECO:0000256" key="5">
    <source>
        <dbReference type="ARBA" id="ARBA00023242"/>
    </source>
</evidence>
<evidence type="ECO:0000256" key="7">
    <source>
        <dbReference type="SAM" id="MobiDB-lite"/>
    </source>
</evidence>
<dbReference type="Proteomes" id="UP000215914">
    <property type="component" value="Chromosome 12"/>
</dbReference>
<dbReference type="STRING" id="4232.A0A251T4F0"/>
<dbReference type="FunFam" id="3.30.160.60:FF:001366">
    <property type="entry name" value="Zinc finger protein 2"/>
    <property type="match status" value="1"/>
</dbReference>
<evidence type="ECO:0000313" key="11">
    <source>
        <dbReference type="Proteomes" id="UP000215914"/>
    </source>
</evidence>
<gene>
    <name evidence="10" type="primary">ZFP7</name>
    <name evidence="10" type="ORF">HannXRQ_Chr12g0379991</name>
    <name evidence="9" type="ORF">HanXRQr2_Chr12g0556571</name>
</gene>
<dbReference type="PROSITE" id="PS00028">
    <property type="entry name" value="ZINC_FINGER_C2H2_1"/>
    <property type="match status" value="1"/>
</dbReference>
<keyword evidence="4" id="KW-0862">Zinc</keyword>
<sequence>MESPNNIFESKEESEICNQNASKGGTTSSESTPPVTLDLTLAFNPLMMLEHAPTEVPPSATPRVFSCNYCRRKFYSSQALGGHQNAHKRERTMAKRAMRMGMLSDRYPSLASLPLHGSTFQSLGIEAHGSLHQPRVVPQQTSFYTMTGGPRFDQTYVGLPVFMEEDEPEMSWPGSFRQINNVGDSSMAPPPRRDSTATPDLTLKL</sequence>
<dbReference type="OrthoDB" id="1933825at2759"/>
<dbReference type="InterPro" id="IPR036236">
    <property type="entry name" value="Znf_C2H2_sf"/>
</dbReference>
<keyword evidence="5" id="KW-0539">Nucleus</keyword>
<keyword evidence="3 6" id="KW-0863">Zinc-finger</keyword>
<dbReference type="PROSITE" id="PS50157">
    <property type="entry name" value="ZINC_FINGER_C2H2_2"/>
    <property type="match status" value="1"/>
</dbReference>
<dbReference type="OMA" id="ESEICNQ"/>
<reference evidence="9 11" key="1">
    <citation type="journal article" date="2017" name="Nature">
        <title>The sunflower genome provides insights into oil metabolism, flowering and Asterid evolution.</title>
        <authorList>
            <person name="Badouin H."/>
            <person name="Gouzy J."/>
            <person name="Grassa C.J."/>
            <person name="Murat F."/>
            <person name="Staton S.E."/>
            <person name="Cottret L."/>
            <person name="Lelandais-Briere C."/>
            <person name="Owens G.L."/>
            <person name="Carrere S."/>
            <person name="Mayjonade B."/>
            <person name="Legrand L."/>
            <person name="Gill N."/>
            <person name="Kane N.C."/>
            <person name="Bowers J.E."/>
            <person name="Hubner S."/>
            <person name="Bellec A."/>
            <person name="Berard A."/>
            <person name="Berges H."/>
            <person name="Blanchet N."/>
            <person name="Boniface M.C."/>
            <person name="Brunel D."/>
            <person name="Catrice O."/>
            <person name="Chaidir N."/>
            <person name="Claudel C."/>
            <person name="Donnadieu C."/>
            <person name="Faraut T."/>
            <person name="Fievet G."/>
            <person name="Helmstetter N."/>
            <person name="King M."/>
            <person name="Knapp S.J."/>
            <person name="Lai Z."/>
            <person name="Le Paslier M.C."/>
            <person name="Lippi Y."/>
            <person name="Lorenzon L."/>
            <person name="Mandel J.R."/>
            <person name="Marage G."/>
            <person name="Marchand G."/>
            <person name="Marquand E."/>
            <person name="Bret-Mestries E."/>
            <person name="Morien E."/>
            <person name="Nambeesan S."/>
            <person name="Nguyen T."/>
            <person name="Pegot-Espagnet P."/>
            <person name="Pouilly N."/>
            <person name="Raftis F."/>
            <person name="Sallet E."/>
            <person name="Schiex T."/>
            <person name="Thomas J."/>
            <person name="Vandecasteele C."/>
            <person name="Vares D."/>
            <person name="Vear F."/>
            <person name="Vautrin S."/>
            <person name="Crespi M."/>
            <person name="Mangin B."/>
            <person name="Burke J.M."/>
            <person name="Salse J."/>
            <person name="Munos S."/>
            <person name="Vincourt P."/>
            <person name="Rieseberg L.H."/>
            <person name="Langlade N.B."/>
        </authorList>
    </citation>
    <scope>NUCLEOTIDE SEQUENCE [LARGE SCALE GENOMIC DNA]</scope>
    <source>
        <strain evidence="11">cv. SF193</strain>
        <tissue evidence="9">Leaves</tissue>
    </source>
</reference>
<evidence type="ECO:0000313" key="9">
    <source>
        <dbReference type="EMBL" id="KAF5779201.1"/>
    </source>
</evidence>
<name>A0A251T4F0_HELAN</name>
<feature type="compositionally biased region" description="Polar residues" evidence="7">
    <location>
        <begin position="16"/>
        <end position="34"/>
    </location>
</feature>
<dbReference type="EMBL" id="CM007901">
    <property type="protein sequence ID" value="OTG06010.1"/>
    <property type="molecule type" value="Genomic_DNA"/>
</dbReference>
<dbReference type="Gene3D" id="3.30.160.60">
    <property type="entry name" value="Classic Zinc Finger"/>
    <property type="match status" value="1"/>
</dbReference>
<accession>A0A251T4F0</accession>
<feature type="region of interest" description="Disordered" evidence="7">
    <location>
        <begin position="178"/>
        <end position="205"/>
    </location>
</feature>
<protein>
    <submittedName>
        <fullName evidence="10">Putative zinc finger protein 7</fullName>
    </submittedName>
    <submittedName>
        <fullName evidence="9">Transcription factor C2H2 family</fullName>
    </submittedName>
</protein>
<evidence type="ECO:0000256" key="1">
    <source>
        <dbReference type="ARBA" id="ARBA00004123"/>
    </source>
</evidence>
<evidence type="ECO:0000256" key="2">
    <source>
        <dbReference type="ARBA" id="ARBA00022723"/>
    </source>
</evidence>
<dbReference type="EMBL" id="MNCJ02000327">
    <property type="protein sequence ID" value="KAF5779201.1"/>
    <property type="molecule type" value="Genomic_DNA"/>
</dbReference>
<feature type="domain" description="C2H2-type" evidence="8">
    <location>
        <begin position="65"/>
        <end position="92"/>
    </location>
</feature>
<evidence type="ECO:0000259" key="8">
    <source>
        <dbReference type="PROSITE" id="PS50157"/>
    </source>
</evidence>
<dbReference type="PANTHER" id="PTHR47593:SF8">
    <property type="entry name" value="OS12G0581900 PROTEIN"/>
    <property type="match status" value="1"/>
</dbReference>
<evidence type="ECO:0000256" key="3">
    <source>
        <dbReference type="ARBA" id="ARBA00022771"/>
    </source>
</evidence>
<dbReference type="PANTHER" id="PTHR47593">
    <property type="entry name" value="ZINC FINGER PROTEIN 4-LIKE"/>
    <property type="match status" value="1"/>
</dbReference>
<dbReference type="SUPFAM" id="SSF57667">
    <property type="entry name" value="beta-beta-alpha zinc fingers"/>
    <property type="match status" value="1"/>
</dbReference>
<organism evidence="10 11">
    <name type="scientific">Helianthus annuus</name>
    <name type="common">Common sunflower</name>
    <dbReference type="NCBI Taxonomy" id="4232"/>
    <lineage>
        <taxon>Eukaryota</taxon>
        <taxon>Viridiplantae</taxon>
        <taxon>Streptophyta</taxon>
        <taxon>Embryophyta</taxon>
        <taxon>Tracheophyta</taxon>
        <taxon>Spermatophyta</taxon>
        <taxon>Magnoliopsida</taxon>
        <taxon>eudicotyledons</taxon>
        <taxon>Gunneridae</taxon>
        <taxon>Pentapetalae</taxon>
        <taxon>asterids</taxon>
        <taxon>campanulids</taxon>
        <taxon>Asterales</taxon>
        <taxon>Asteraceae</taxon>
        <taxon>Asteroideae</taxon>
        <taxon>Heliantheae alliance</taxon>
        <taxon>Heliantheae</taxon>
        <taxon>Helianthus</taxon>
    </lineage>
</organism>
<proteinExistence type="predicted"/>
<evidence type="ECO:0000256" key="6">
    <source>
        <dbReference type="PROSITE-ProRule" id="PRU00042"/>
    </source>
</evidence>
<dbReference type="InterPro" id="IPR053266">
    <property type="entry name" value="Zinc_finger_protein_7"/>
</dbReference>
<evidence type="ECO:0000313" key="10">
    <source>
        <dbReference type="EMBL" id="OTG06010.1"/>
    </source>
</evidence>
<dbReference type="InParanoid" id="A0A251T4F0"/>
<dbReference type="AlphaFoldDB" id="A0A251T4F0"/>
<dbReference type="InterPro" id="IPR013087">
    <property type="entry name" value="Znf_C2H2_type"/>
</dbReference>
<evidence type="ECO:0000256" key="4">
    <source>
        <dbReference type="ARBA" id="ARBA00022833"/>
    </source>
</evidence>